<dbReference type="InterPro" id="IPR036390">
    <property type="entry name" value="WH_DNA-bd_sf"/>
</dbReference>
<dbReference type="SMART" id="SM00347">
    <property type="entry name" value="HTH_MARR"/>
    <property type="match status" value="1"/>
</dbReference>
<dbReference type="PROSITE" id="PS50995">
    <property type="entry name" value="HTH_MARR_2"/>
    <property type="match status" value="1"/>
</dbReference>
<organism evidence="5 6">
    <name type="scientific">Candidatus Viadribacter manganicus</name>
    <dbReference type="NCBI Taxonomy" id="1759059"/>
    <lineage>
        <taxon>Bacteria</taxon>
        <taxon>Pseudomonadati</taxon>
        <taxon>Pseudomonadota</taxon>
        <taxon>Alphaproteobacteria</taxon>
        <taxon>Hyphomonadales</taxon>
        <taxon>Hyphomonadaceae</taxon>
        <taxon>Candidatus Viadribacter</taxon>
    </lineage>
</organism>
<dbReference type="EMBL" id="CP013244">
    <property type="protein sequence ID" value="ANP47582.1"/>
    <property type="molecule type" value="Genomic_DNA"/>
</dbReference>
<dbReference type="STRING" id="1759059.ATE48_17590"/>
<keyword evidence="1" id="KW-0805">Transcription regulation</keyword>
<evidence type="ECO:0000256" key="1">
    <source>
        <dbReference type="ARBA" id="ARBA00023015"/>
    </source>
</evidence>
<dbReference type="InterPro" id="IPR036388">
    <property type="entry name" value="WH-like_DNA-bd_sf"/>
</dbReference>
<dbReference type="Pfam" id="PF12802">
    <property type="entry name" value="MarR_2"/>
    <property type="match status" value="1"/>
</dbReference>
<evidence type="ECO:0000313" key="6">
    <source>
        <dbReference type="Proteomes" id="UP000092498"/>
    </source>
</evidence>
<dbReference type="InterPro" id="IPR000835">
    <property type="entry name" value="HTH_MarR-typ"/>
</dbReference>
<dbReference type="PANTHER" id="PTHR33164:SF95">
    <property type="entry name" value="TRANSCRIPTIONAL REGULATOR"/>
    <property type="match status" value="1"/>
</dbReference>
<dbReference type="PROSITE" id="PS01117">
    <property type="entry name" value="HTH_MARR_1"/>
    <property type="match status" value="1"/>
</dbReference>
<feature type="domain" description="HTH marR-type" evidence="4">
    <location>
        <begin position="1"/>
        <end position="140"/>
    </location>
</feature>
<keyword evidence="3" id="KW-0804">Transcription</keyword>
<dbReference type="InterPro" id="IPR039422">
    <property type="entry name" value="MarR/SlyA-like"/>
</dbReference>
<dbReference type="SUPFAM" id="SSF46785">
    <property type="entry name" value="Winged helix' DNA-binding domain"/>
    <property type="match status" value="1"/>
</dbReference>
<dbReference type="InParanoid" id="A0A1B1ALY4"/>
<dbReference type="OrthoDB" id="7349109at2"/>
<dbReference type="KEGG" id="cbot:ATE48_17590"/>
<dbReference type="Proteomes" id="UP000092498">
    <property type="component" value="Chromosome"/>
</dbReference>
<keyword evidence="6" id="KW-1185">Reference proteome</keyword>
<dbReference type="Gene3D" id="1.10.10.10">
    <property type="entry name" value="Winged helix-like DNA-binding domain superfamily/Winged helix DNA-binding domain"/>
    <property type="match status" value="1"/>
</dbReference>
<evidence type="ECO:0000256" key="2">
    <source>
        <dbReference type="ARBA" id="ARBA00023125"/>
    </source>
</evidence>
<dbReference type="GO" id="GO:0003677">
    <property type="term" value="F:DNA binding"/>
    <property type="evidence" value="ECO:0007669"/>
    <property type="project" value="UniProtKB-KW"/>
</dbReference>
<reference evidence="5 6" key="1">
    <citation type="submission" date="2015-11" db="EMBL/GenBank/DDBJ databases">
        <title>Whole-Genome Sequence of Candidatus Oderbacter manganicum from the National Park Lower Oder Valley, Germany.</title>
        <authorList>
            <person name="Braun B."/>
            <person name="Liere K."/>
            <person name="Szewzyk U."/>
        </authorList>
    </citation>
    <scope>NUCLEOTIDE SEQUENCE [LARGE SCALE GENOMIC DNA]</scope>
    <source>
        <strain evidence="5 6">OTSz_A_272</strain>
    </source>
</reference>
<evidence type="ECO:0000256" key="3">
    <source>
        <dbReference type="ARBA" id="ARBA00023163"/>
    </source>
</evidence>
<proteinExistence type="predicted"/>
<evidence type="ECO:0000313" key="5">
    <source>
        <dbReference type="EMBL" id="ANP47582.1"/>
    </source>
</evidence>
<dbReference type="GO" id="GO:0006950">
    <property type="term" value="P:response to stress"/>
    <property type="evidence" value="ECO:0007669"/>
    <property type="project" value="TreeGrafter"/>
</dbReference>
<dbReference type="RefSeq" id="WP_066773850.1">
    <property type="nucleotide sequence ID" value="NZ_CP013244.1"/>
</dbReference>
<name>A0A1B1ALY4_9PROT</name>
<dbReference type="GO" id="GO:0003700">
    <property type="term" value="F:DNA-binding transcription factor activity"/>
    <property type="evidence" value="ECO:0007669"/>
    <property type="project" value="InterPro"/>
</dbReference>
<protein>
    <recommendedName>
        <fullName evidence="4">HTH marR-type domain-containing protein</fullName>
    </recommendedName>
</protein>
<dbReference type="PRINTS" id="PR00598">
    <property type="entry name" value="HTHMARR"/>
</dbReference>
<keyword evidence="2" id="KW-0238">DNA-binding</keyword>
<sequence length="154" mass="16745">MRLDFHELAGFNIRRLHQISVSIFDDEMAAAEIDLTQVQYAALNALATSPGIDQGTLAGLIAYDRVTIGGVVDRLVSKGLVVRSANAEDRRAHRLEITPTGSDLLEVANPIVRRIQRQILGGLSPEERSLFTALLAKTTTANNARSKAPLRFPG</sequence>
<evidence type="ECO:0000259" key="4">
    <source>
        <dbReference type="PROSITE" id="PS50995"/>
    </source>
</evidence>
<dbReference type="FunCoup" id="A0A1B1ALY4">
    <property type="interactions" value="150"/>
</dbReference>
<dbReference type="InterPro" id="IPR023187">
    <property type="entry name" value="Tscrpt_reg_MarR-type_CS"/>
</dbReference>
<accession>A0A1B1ALY4</accession>
<dbReference type="AlphaFoldDB" id="A0A1B1ALY4"/>
<gene>
    <name evidence="5" type="ORF">ATE48_17590</name>
</gene>
<dbReference type="PANTHER" id="PTHR33164">
    <property type="entry name" value="TRANSCRIPTIONAL REGULATOR, MARR FAMILY"/>
    <property type="match status" value="1"/>
</dbReference>